<reference evidence="3" key="2">
    <citation type="submission" date="2020-04" db="EMBL/GenBank/DDBJ databases">
        <authorList>
            <consortium name="NCBI Genome Project"/>
        </authorList>
    </citation>
    <scope>NUCLEOTIDE SEQUENCE</scope>
    <source>
        <strain evidence="3">CBS 304.34</strain>
    </source>
</reference>
<dbReference type="AlphaFoldDB" id="A0A6A6Y883"/>
<name>A0A6A6Y883_9PEZI</name>
<reference evidence="1 3" key="1">
    <citation type="journal article" date="2020" name="Stud. Mycol.">
        <title>101 Dothideomycetes genomes: a test case for predicting lifestyles and emergence of pathogens.</title>
        <authorList>
            <person name="Haridas S."/>
            <person name="Albert R."/>
            <person name="Binder M."/>
            <person name="Bloem J."/>
            <person name="Labutti K."/>
            <person name="Salamov A."/>
            <person name="Andreopoulos B."/>
            <person name="Baker S."/>
            <person name="Barry K."/>
            <person name="Bills G."/>
            <person name="Bluhm B."/>
            <person name="Cannon C."/>
            <person name="Castanera R."/>
            <person name="Culley D."/>
            <person name="Daum C."/>
            <person name="Ezra D."/>
            <person name="Gonzalez J."/>
            <person name="Henrissat B."/>
            <person name="Kuo A."/>
            <person name="Liang C."/>
            <person name="Lipzen A."/>
            <person name="Lutzoni F."/>
            <person name="Magnuson J."/>
            <person name="Mondo S."/>
            <person name="Nolan M."/>
            <person name="Ohm R."/>
            <person name="Pangilinan J."/>
            <person name="Park H.-J."/>
            <person name="Ramirez L."/>
            <person name="Alfaro M."/>
            <person name="Sun H."/>
            <person name="Tritt A."/>
            <person name="Yoshinaga Y."/>
            <person name="Zwiers L.-H."/>
            <person name="Turgeon B."/>
            <person name="Goodwin S."/>
            <person name="Spatafora J."/>
            <person name="Crous P."/>
            <person name="Grigoriev I."/>
        </authorList>
    </citation>
    <scope>NUCLEOTIDE SEQUENCE</scope>
    <source>
        <strain evidence="1 3">CBS 304.34</strain>
    </source>
</reference>
<dbReference type="Proteomes" id="UP000504636">
    <property type="component" value="Unplaced"/>
</dbReference>
<evidence type="ECO:0000313" key="2">
    <source>
        <dbReference type="Proteomes" id="UP000504636"/>
    </source>
</evidence>
<organism evidence="1">
    <name type="scientific">Mytilinidion resinicola</name>
    <dbReference type="NCBI Taxonomy" id="574789"/>
    <lineage>
        <taxon>Eukaryota</taxon>
        <taxon>Fungi</taxon>
        <taxon>Dikarya</taxon>
        <taxon>Ascomycota</taxon>
        <taxon>Pezizomycotina</taxon>
        <taxon>Dothideomycetes</taxon>
        <taxon>Pleosporomycetidae</taxon>
        <taxon>Mytilinidiales</taxon>
        <taxon>Mytilinidiaceae</taxon>
        <taxon>Mytilinidion</taxon>
    </lineage>
</organism>
<evidence type="ECO:0000313" key="1">
    <source>
        <dbReference type="EMBL" id="KAF2804900.1"/>
    </source>
</evidence>
<dbReference type="EMBL" id="MU003711">
    <property type="protein sequence ID" value="KAF2804900.1"/>
    <property type="molecule type" value="Genomic_DNA"/>
</dbReference>
<dbReference type="OrthoDB" id="3736456at2759"/>
<dbReference type="GeneID" id="54464777"/>
<gene>
    <name evidence="1 3" type="ORF">BDZ99DRAFT_502328</name>
</gene>
<accession>A0A6A6Y883</accession>
<keyword evidence="2" id="KW-1185">Reference proteome</keyword>
<reference evidence="3" key="3">
    <citation type="submission" date="2025-04" db="UniProtKB">
        <authorList>
            <consortium name="RefSeq"/>
        </authorList>
    </citation>
    <scope>IDENTIFICATION</scope>
    <source>
        <strain evidence="3">CBS 304.34</strain>
    </source>
</reference>
<evidence type="ECO:0000313" key="3">
    <source>
        <dbReference type="RefSeq" id="XP_033571864.1"/>
    </source>
</evidence>
<proteinExistence type="predicted"/>
<sequence>MARKAKEYRWSRLELLPLEIRQRLYSYLGLPVVRRVFRPCPVFLNSAWNTYCNIPSHWAVVETKDGWKIYHRHQNDTLLWSTITTIILEGPGNALLQLPNVVIVEDTPEEVQHHSNPQIYGGFFYSYDGFKASRALLCVNKFVAADVYSLIVRKIEVVFNYQLSSEWIYRGYTDGWWSDWNAKENITSRPMGLSSFPFLFMTHVTLTSRIGGSWEERYPHPSSVFKKWQRTDMAKQALSIRYIAQHCPKLKRFTLMPSVVKIIKTKLSELYAITFGLRELVRMCKKLQKLKLQYLTRDPKPRVASREELEWRDVDDYRFEDGLKGVPVQKNLKFKQKENKKKNKKEILIPLWLREDMVAEWAMDVMMDIRNHKKDYGL</sequence>
<dbReference type="RefSeq" id="XP_033571864.1">
    <property type="nucleotide sequence ID" value="XM_033723884.1"/>
</dbReference>
<protein>
    <submittedName>
        <fullName evidence="1 3">Uncharacterized protein</fullName>
    </submittedName>
</protein>